<dbReference type="GO" id="GO:0047480">
    <property type="term" value="F:UDP-N-acetylmuramoyl-tripeptide-D-alanyl-D-alanine ligase activity"/>
    <property type="evidence" value="ECO:0007669"/>
    <property type="project" value="UniProtKB-UniRule"/>
</dbReference>
<evidence type="ECO:0000256" key="10">
    <source>
        <dbReference type="ARBA" id="ARBA00023316"/>
    </source>
</evidence>
<proteinExistence type="inferred from homology"/>
<dbReference type="EC" id="6.3.2.13" evidence="11"/>
<dbReference type="Proteomes" id="UP001229244">
    <property type="component" value="Unassembled WGS sequence"/>
</dbReference>
<evidence type="ECO:0000259" key="16">
    <source>
        <dbReference type="Pfam" id="PF02875"/>
    </source>
</evidence>
<comment type="similarity">
    <text evidence="12">Belongs to the MurCDEF family. MurF subfamily.</text>
</comment>
<feature type="modified residue" description="N6-carboxylysine" evidence="11">
    <location>
        <position position="216"/>
    </location>
</feature>
<dbReference type="Pfam" id="PF01225">
    <property type="entry name" value="Mur_ligase"/>
    <property type="match status" value="2"/>
</dbReference>
<protein>
    <recommendedName>
        <fullName evidence="11 12">Multifunctional fusion protein</fullName>
    </recommendedName>
    <domain>
        <recommendedName>
            <fullName evidence="11">UDP-N-acetylmuramoyl-L-alanyl-D-glutamate--2,6-diaminopimelate ligase</fullName>
            <ecNumber evidence="11">6.3.2.13</ecNumber>
        </recommendedName>
        <alternativeName>
            <fullName evidence="11">Meso-A2pm-adding enzyme</fullName>
        </alternativeName>
        <alternativeName>
            <fullName evidence="11">Meso-diaminopimelate-adding enzyme</fullName>
        </alternativeName>
        <alternativeName>
            <fullName evidence="11">UDP-MurNAc-L-Ala-D-Glu:meso-diaminopimelate ligase</fullName>
        </alternativeName>
        <alternativeName>
            <fullName evidence="11">UDP-MurNAc-tripeptide synthetase</fullName>
        </alternativeName>
        <alternativeName>
            <fullName evidence="11">UDP-N-acetylmuramyl-tripeptide synthetase</fullName>
        </alternativeName>
    </domain>
    <domain>
        <recommendedName>
            <fullName evidence="12">UDP-N-acetylmuramoyl-tripeptide--D-alanyl-D-alanine ligase</fullName>
            <ecNumber evidence="12">6.3.2.10</ecNumber>
        </recommendedName>
        <alternativeName>
            <fullName evidence="12">D-alanyl-D-alanine-adding enzyme</fullName>
        </alternativeName>
    </domain>
</protein>
<comment type="cofactor">
    <cofactor evidence="11">
        <name>Mg(2+)</name>
        <dbReference type="ChEBI" id="CHEBI:18420"/>
    </cofactor>
</comment>
<dbReference type="AlphaFoldDB" id="A0AAE3VPB4"/>
<dbReference type="GO" id="GO:0008360">
    <property type="term" value="P:regulation of cell shape"/>
    <property type="evidence" value="ECO:0007669"/>
    <property type="project" value="UniProtKB-KW"/>
</dbReference>
<keyword evidence="11" id="KW-0460">Magnesium</keyword>
<dbReference type="GO" id="GO:0008765">
    <property type="term" value="F:UDP-N-acetylmuramoylalanyl-D-glutamate-2,6-diaminopimelate ligase activity"/>
    <property type="evidence" value="ECO:0007669"/>
    <property type="project" value="UniProtKB-UniRule"/>
</dbReference>
<evidence type="ECO:0000259" key="17">
    <source>
        <dbReference type="Pfam" id="PF08245"/>
    </source>
</evidence>
<feature type="short sequence motif" description="Meso-diaminopimelate recognition motif" evidence="11">
    <location>
        <begin position="404"/>
        <end position="407"/>
    </location>
</feature>
<dbReference type="NCBIfam" id="NF010693">
    <property type="entry name" value="PRK14093.1"/>
    <property type="match status" value="1"/>
</dbReference>
<keyword evidence="10 12" id="KW-0961">Cell wall biogenesis/degradation</keyword>
<feature type="domain" description="Mur ligase central" evidence="17">
    <location>
        <begin position="596"/>
        <end position="786"/>
    </location>
</feature>
<evidence type="ECO:0000256" key="1">
    <source>
        <dbReference type="ARBA" id="ARBA00005898"/>
    </source>
</evidence>
<comment type="catalytic activity">
    <reaction evidence="12 14">
        <text>D-alanyl-D-alanine + UDP-N-acetyl-alpha-D-muramoyl-L-alanyl-gamma-D-glutamyl-meso-2,6-diaminopimelate + ATP = UDP-N-acetyl-alpha-D-muramoyl-L-alanyl-gamma-D-glutamyl-meso-2,6-diaminopimeloyl-D-alanyl-D-alanine + ADP + phosphate + H(+)</text>
        <dbReference type="Rhea" id="RHEA:28374"/>
        <dbReference type="ChEBI" id="CHEBI:15378"/>
        <dbReference type="ChEBI" id="CHEBI:30616"/>
        <dbReference type="ChEBI" id="CHEBI:43474"/>
        <dbReference type="ChEBI" id="CHEBI:57822"/>
        <dbReference type="ChEBI" id="CHEBI:61386"/>
        <dbReference type="ChEBI" id="CHEBI:83905"/>
        <dbReference type="ChEBI" id="CHEBI:456216"/>
        <dbReference type="EC" id="6.3.2.10"/>
    </reaction>
</comment>
<accession>A0AAE3VPB4</accession>
<evidence type="ECO:0000259" key="15">
    <source>
        <dbReference type="Pfam" id="PF01225"/>
    </source>
</evidence>
<evidence type="ECO:0000313" key="18">
    <source>
        <dbReference type="EMBL" id="MDQ0315310.1"/>
    </source>
</evidence>
<dbReference type="NCBIfam" id="TIGR01085">
    <property type="entry name" value="murE"/>
    <property type="match status" value="1"/>
</dbReference>
<keyword evidence="5 12" id="KW-0547">Nucleotide-binding</keyword>
<dbReference type="GO" id="GO:0005524">
    <property type="term" value="F:ATP binding"/>
    <property type="evidence" value="ECO:0007669"/>
    <property type="project" value="UniProtKB-UniRule"/>
</dbReference>
<dbReference type="InterPro" id="IPR035911">
    <property type="entry name" value="MurE/MurF_N"/>
</dbReference>
<keyword evidence="4 12" id="KW-0132">Cell division</keyword>
<dbReference type="NCBIfam" id="NF001126">
    <property type="entry name" value="PRK00139.1-4"/>
    <property type="match status" value="1"/>
</dbReference>
<dbReference type="EMBL" id="JAUSUL010000002">
    <property type="protein sequence ID" value="MDQ0315310.1"/>
    <property type="molecule type" value="Genomic_DNA"/>
</dbReference>
<dbReference type="NCBIfam" id="NF001124">
    <property type="entry name" value="PRK00139.1-2"/>
    <property type="match status" value="1"/>
</dbReference>
<keyword evidence="8 12" id="KW-0573">Peptidoglycan synthesis</keyword>
<dbReference type="Pfam" id="PF08245">
    <property type="entry name" value="Mur_ligase_M"/>
    <property type="match status" value="2"/>
</dbReference>
<comment type="catalytic activity">
    <reaction evidence="11">
        <text>UDP-N-acetyl-alpha-D-muramoyl-L-alanyl-D-glutamate + meso-2,6-diaminopimelate + ATP = UDP-N-acetyl-alpha-D-muramoyl-L-alanyl-gamma-D-glutamyl-meso-2,6-diaminopimelate + ADP + phosphate + H(+)</text>
        <dbReference type="Rhea" id="RHEA:23676"/>
        <dbReference type="ChEBI" id="CHEBI:15378"/>
        <dbReference type="ChEBI" id="CHEBI:30616"/>
        <dbReference type="ChEBI" id="CHEBI:43474"/>
        <dbReference type="ChEBI" id="CHEBI:57791"/>
        <dbReference type="ChEBI" id="CHEBI:83900"/>
        <dbReference type="ChEBI" id="CHEBI:83905"/>
        <dbReference type="ChEBI" id="CHEBI:456216"/>
        <dbReference type="EC" id="6.3.2.13"/>
    </reaction>
</comment>
<comment type="function">
    <text evidence="12 14">Involved in cell wall formation. Catalyzes the final step in the synthesis of UDP-N-acetylmuramoyl-pentapeptide, the precursor of murein.</text>
</comment>
<evidence type="ECO:0000256" key="7">
    <source>
        <dbReference type="ARBA" id="ARBA00022960"/>
    </source>
</evidence>
<comment type="PTM">
    <text evidence="11">Carboxylation is probably crucial for Mg(2+) binding and, consequently, for the gamma-phosphate positioning of ATP.</text>
</comment>
<dbReference type="RefSeq" id="WP_306885143.1">
    <property type="nucleotide sequence ID" value="NZ_JAUSUL010000002.1"/>
</dbReference>
<dbReference type="HAMAP" id="MF_02019">
    <property type="entry name" value="MurF"/>
    <property type="match status" value="1"/>
</dbReference>
<feature type="binding site" evidence="11">
    <location>
        <position position="27"/>
    </location>
    <ligand>
        <name>UDP-N-acetyl-alpha-D-muramoyl-L-alanyl-D-glutamate</name>
        <dbReference type="ChEBI" id="CHEBI:83900"/>
    </ligand>
</feature>
<dbReference type="SUPFAM" id="SSF53244">
    <property type="entry name" value="MurD-like peptide ligases, peptide-binding domain"/>
    <property type="match status" value="2"/>
</dbReference>
<feature type="binding site" evidence="11">
    <location>
        <begin position="107"/>
        <end position="113"/>
    </location>
    <ligand>
        <name>ATP</name>
        <dbReference type="ChEBI" id="CHEBI:30616"/>
    </ligand>
</feature>
<feature type="domain" description="Mur ligase C-terminal" evidence="16">
    <location>
        <begin position="330"/>
        <end position="454"/>
    </location>
</feature>
<dbReference type="InterPro" id="IPR005863">
    <property type="entry name" value="UDP-N-AcMur_synth"/>
</dbReference>
<feature type="binding site" evidence="11">
    <location>
        <position position="380"/>
    </location>
    <ligand>
        <name>meso-2,6-diaminopimelate</name>
        <dbReference type="ChEBI" id="CHEBI:57791"/>
    </ligand>
</feature>
<dbReference type="InterPro" id="IPR036565">
    <property type="entry name" value="Mur-like_cat_sf"/>
</dbReference>
<comment type="caution">
    <text evidence="18">The sequence shown here is derived from an EMBL/GenBank/DDBJ whole genome shotgun (WGS) entry which is preliminary data.</text>
</comment>
<dbReference type="GO" id="GO:0051301">
    <property type="term" value="P:cell division"/>
    <property type="evidence" value="ECO:0007669"/>
    <property type="project" value="UniProtKB-KW"/>
</dbReference>
<evidence type="ECO:0000256" key="8">
    <source>
        <dbReference type="ARBA" id="ARBA00022984"/>
    </source>
</evidence>
<dbReference type="NCBIfam" id="TIGR01143">
    <property type="entry name" value="murF"/>
    <property type="match status" value="1"/>
</dbReference>
<feature type="binding site" evidence="11">
    <location>
        <position position="184"/>
    </location>
    <ligand>
        <name>UDP-N-acetyl-alpha-D-muramoyl-L-alanyl-D-glutamate</name>
        <dbReference type="ChEBI" id="CHEBI:83900"/>
    </ligand>
</feature>
<dbReference type="GO" id="GO:0009252">
    <property type="term" value="P:peptidoglycan biosynthetic process"/>
    <property type="evidence" value="ECO:0007669"/>
    <property type="project" value="UniProtKB-UniRule"/>
</dbReference>
<dbReference type="SUPFAM" id="SSF53623">
    <property type="entry name" value="MurD-like peptide ligases, catalytic domain"/>
    <property type="match status" value="2"/>
</dbReference>
<keyword evidence="9 12" id="KW-0131">Cell cycle</keyword>
<dbReference type="PANTHER" id="PTHR43024">
    <property type="entry name" value="UDP-N-ACETYLMURAMOYL-TRIPEPTIDE--D-ALANYL-D-ALANINE LIGASE"/>
    <property type="match status" value="1"/>
</dbReference>
<keyword evidence="3 12" id="KW-0436">Ligase</keyword>
<dbReference type="Gene3D" id="3.40.1390.10">
    <property type="entry name" value="MurE/MurF, N-terminal domain"/>
    <property type="match status" value="2"/>
</dbReference>
<evidence type="ECO:0000256" key="2">
    <source>
        <dbReference type="ARBA" id="ARBA00022490"/>
    </source>
</evidence>
<feature type="binding site" evidence="11">
    <location>
        <position position="452"/>
    </location>
    <ligand>
        <name>meso-2,6-diaminopimelate</name>
        <dbReference type="ChEBI" id="CHEBI:57791"/>
    </ligand>
</feature>
<comment type="function">
    <text evidence="11">Catalyzes the addition of meso-diaminopimelic acid to the nucleotide precursor UDP-N-acetylmuramoyl-L-alanyl-D-glutamate (UMAG) in the biosynthesis of bacterial cell-wall peptidoglycan.</text>
</comment>
<dbReference type="InterPro" id="IPR004101">
    <property type="entry name" value="Mur_ligase_C"/>
</dbReference>
<evidence type="ECO:0000256" key="3">
    <source>
        <dbReference type="ARBA" id="ARBA00022598"/>
    </source>
</evidence>
<keyword evidence="19" id="KW-1185">Reference proteome</keyword>
<name>A0AAE3VPB4_9HYPH</name>
<dbReference type="Gene3D" id="3.40.1190.10">
    <property type="entry name" value="Mur-like, catalytic domain"/>
    <property type="match status" value="2"/>
</dbReference>
<feature type="binding site" evidence="11">
    <location>
        <position position="176"/>
    </location>
    <ligand>
        <name>UDP-N-acetyl-alpha-D-muramoyl-L-alanyl-D-glutamate</name>
        <dbReference type="ChEBI" id="CHEBI:83900"/>
    </ligand>
</feature>
<evidence type="ECO:0000256" key="6">
    <source>
        <dbReference type="ARBA" id="ARBA00022840"/>
    </source>
</evidence>
<dbReference type="PANTHER" id="PTHR43024:SF1">
    <property type="entry name" value="UDP-N-ACETYLMURAMOYL-TRIPEPTIDE--D-ALANYL-D-ALANINE LIGASE"/>
    <property type="match status" value="1"/>
</dbReference>
<keyword evidence="2 12" id="KW-0963">Cytoplasm</keyword>
<feature type="binding site" evidence="11">
    <location>
        <position position="456"/>
    </location>
    <ligand>
        <name>meso-2,6-diaminopimelate</name>
        <dbReference type="ChEBI" id="CHEBI:57791"/>
    </ligand>
</feature>
<evidence type="ECO:0000256" key="5">
    <source>
        <dbReference type="ARBA" id="ARBA00022741"/>
    </source>
</evidence>
<evidence type="ECO:0000256" key="4">
    <source>
        <dbReference type="ARBA" id="ARBA00022618"/>
    </source>
</evidence>
<organism evidence="18 19">
    <name type="scientific">Amorphus orientalis</name>
    <dbReference type="NCBI Taxonomy" id="649198"/>
    <lineage>
        <taxon>Bacteria</taxon>
        <taxon>Pseudomonadati</taxon>
        <taxon>Pseudomonadota</taxon>
        <taxon>Alphaproteobacteria</taxon>
        <taxon>Hyphomicrobiales</taxon>
        <taxon>Amorphaceae</taxon>
        <taxon>Amorphus</taxon>
    </lineage>
</organism>
<feature type="domain" description="Mur ligase N-terminal catalytic" evidence="15">
    <location>
        <begin position="19"/>
        <end position="94"/>
    </location>
</feature>
<dbReference type="EC" id="6.3.2.10" evidence="12"/>
<keyword evidence="6 12" id="KW-0067">ATP-binding</keyword>
<dbReference type="GO" id="GO:0071555">
    <property type="term" value="P:cell wall organization"/>
    <property type="evidence" value="ECO:0007669"/>
    <property type="project" value="UniProtKB-KW"/>
</dbReference>
<dbReference type="InterPro" id="IPR051046">
    <property type="entry name" value="MurCDEF_CellWall_CoF430Synth"/>
</dbReference>
<evidence type="ECO:0000256" key="13">
    <source>
        <dbReference type="RuleBase" id="RU004135"/>
    </source>
</evidence>
<comment type="pathway">
    <text evidence="12 13">Cell wall biogenesis; peptidoglycan biosynthesis.</text>
</comment>
<dbReference type="GO" id="GO:0005737">
    <property type="term" value="C:cytoplasm"/>
    <property type="evidence" value="ECO:0007669"/>
    <property type="project" value="UniProtKB-SubCell"/>
</dbReference>
<feature type="domain" description="Mur ligase N-terminal catalytic" evidence="15">
    <location>
        <begin position="513"/>
        <end position="570"/>
    </location>
</feature>
<evidence type="ECO:0000256" key="14">
    <source>
        <dbReference type="RuleBase" id="RU004136"/>
    </source>
</evidence>
<dbReference type="InterPro" id="IPR000713">
    <property type="entry name" value="Mur_ligase_N"/>
</dbReference>
<gene>
    <name evidence="12" type="primary">murF</name>
    <name evidence="11" type="synonym">murE</name>
    <name evidence="18" type="ORF">J2S73_001767</name>
</gene>
<dbReference type="SUPFAM" id="SSF63418">
    <property type="entry name" value="MurE/MurF N-terminal domain"/>
    <property type="match status" value="2"/>
</dbReference>
<keyword evidence="7 12" id="KW-0133">Cell shape</keyword>
<dbReference type="InterPro" id="IPR005761">
    <property type="entry name" value="UDP-N-AcMur-Glu-dNH2Pim_ligase"/>
</dbReference>
<feature type="domain" description="Mur ligase C-terminal" evidence="16">
    <location>
        <begin position="821"/>
        <end position="935"/>
    </location>
</feature>
<dbReference type="Gene3D" id="3.90.190.20">
    <property type="entry name" value="Mur ligase, C-terminal domain"/>
    <property type="match status" value="2"/>
</dbReference>
<comment type="subcellular location">
    <subcellularLocation>
        <location evidence="12 13">Cytoplasm</location>
    </subcellularLocation>
</comment>
<dbReference type="InterPro" id="IPR036615">
    <property type="entry name" value="Mur_ligase_C_dom_sf"/>
</dbReference>
<evidence type="ECO:0000256" key="12">
    <source>
        <dbReference type="HAMAP-Rule" id="MF_02019"/>
    </source>
</evidence>
<evidence type="ECO:0000313" key="19">
    <source>
        <dbReference type="Proteomes" id="UP001229244"/>
    </source>
</evidence>
<dbReference type="Pfam" id="PF02875">
    <property type="entry name" value="Mur_ligase_C"/>
    <property type="match status" value="2"/>
</dbReference>
<sequence length="961" mass="99028">MRLADLVPDKDLGAAGGVEITGVTADSRDVRPGYLFAALPGTRVDGARFIPQALSAGAAAILAGTAAELPQEIDRPVVRDADPHGRLARIAARFAGRQPETVVAVTGTAGKTSVAAFTRQIFSQAGHRAASLGTLGVVTDEGTDYGSLTTPDPVHLHQKLSVLANDGVTHLALEASSHGIDQRRLDGVAIRAAAFTNIGRDHLDYHPTVEAYLAAKLRLFETLLPEDGAVVVDPLSPGGDAVARVAAERGLRLLTVGRSGAALRLLECRPTTSGQTVSIEAAGRVYDLTIPLLGGFQVDNALLSACLAIAVGVPASEALAALESLEGAPGRLELVARTADGAPVFVDYAHKPDALKTVLETLREITDGRLIVVFGAGGDRDRGKRSLMGEVAAAGADVVIVTDDNPRTEEPAAIRTEILAAAPGAQEIGDRREAIRTAIASMGPGDVCVVAGKGHETGQIFGTQTHPFSDADEVREAVGLVSDAAAKPAAPLWTIGAIAQATGGRLTGSDGAVTGISIDTRTLAPGDAFFAIKGDRFDGHAFVSAAYEAGASVAVVSAPVDRPEARAAIEVGDVLQAMGDVGRAARARSQAKVVAVTGSVGKTGTKEALRRALSATGPTHASSASHNNHWGVPLTLSRLSQQDAFGVFEIGMNHAGEITPLTRMVRPHVAVVTTVGPVHIEFFDSVEDIARAKAEIFLGLEPGGVAVVNGDDAITSILIDEAGKAGVDRIVRFGSGADADVRLIACDESAGGSDVTADVFGREIRYRVGAPGRHSAMNSLAVLAAVDLVGADVEKGAAELADLEAGAGRGLQSEIAVPGGTIRLIDDAFNANPSSMRAAFEVLARTPVEPEAKRVAVLGDMFELGDEAPRYHRELSDALQAADIDLVFCAGPLMRNLYDALPGALRGAHADTAADLVEPVRAALTAGDAVLVKGSKASKMTEVVAALTEHAASPSRHQPQG</sequence>
<comment type="similarity">
    <text evidence="1 11">Belongs to the MurCDEF family. MurE subfamily.</text>
</comment>
<feature type="binding site" evidence="11">
    <location>
        <begin position="404"/>
        <end position="407"/>
    </location>
    <ligand>
        <name>meso-2,6-diaminopimelate</name>
        <dbReference type="ChEBI" id="CHEBI:57791"/>
    </ligand>
</feature>
<feature type="binding site" evidence="11">
    <location>
        <position position="182"/>
    </location>
    <ligand>
        <name>UDP-N-acetyl-alpha-D-muramoyl-L-alanyl-D-glutamate</name>
        <dbReference type="ChEBI" id="CHEBI:83900"/>
    </ligand>
</feature>
<evidence type="ECO:0000256" key="11">
    <source>
        <dbReference type="HAMAP-Rule" id="MF_00208"/>
    </source>
</evidence>
<evidence type="ECO:0000256" key="9">
    <source>
        <dbReference type="ARBA" id="ARBA00023306"/>
    </source>
</evidence>
<dbReference type="GO" id="GO:0000287">
    <property type="term" value="F:magnesium ion binding"/>
    <property type="evidence" value="ECO:0007669"/>
    <property type="project" value="UniProtKB-UniRule"/>
</dbReference>
<dbReference type="HAMAP" id="MF_00208">
    <property type="entry name" value="MurE"/>
    <property type="match status" value="1"/>
</dbReference>
<comment type="caution">
    <text evidence="12">Lacks conserved residue(s) required for the propagation of feature annotation.</text>
</comment>
<feature type="domain" description="Mur ligase central" evidence="17">
    <location>
        <begin position="105"/>
        <end position="308"/>
    </location>
</feature>
<feature type="binding site" evidence="11">
    <location>
        <begin position="149"/>
        <end position="150"/>
    </location>
    <ligand>
        <name>UDP-N-acetyl-alpha-D-muramoyl-L-alanyl-D-glutamate</name>
        <dbReference type="ChEBI" id="CHEBI:83900"/>
    </ligand>
</feature>
<dbReference type="InterPro" id="IPR013221">
    <property type="entry name" value="Mur_ligase_cen"/>
</dbReference>
<reference evidence="18" key="1">
    <citation type="submission" date="2023-07" db="EMBL/GenBank/DDBJ databases">
        <title>Genomic Encyclopedia of Type Strains, Phase IV (KMG-IV): sequencing the most valuable type-strain genomes for metagenomic binning, comparative biology and taxonomic classification.</title>
        <authorList>
            <person name="Goeker M."/>
        </authorList>
    </citation>
    <scope>NUCLEOTIDE SEQUENCE</scope>
    <source>
        <strain evidence="18">DSM 21202</strain>
    </source>
</reference>